<dbReference type="PANTHER" id="PTHR42718">
    <property type="entry name" value="MAJOR FACILITATOR SUPERFAMILY MULTIDRUG TRANSPORTER MFSC"/>
    <property type="match status" value="1"/>
</dbReference>
<organism evidence="7 8">
    <name type="scientific">Clavispora lusitaniae</name>
    <name type="common">Candida lusitaniae</name>
    <dbReference type="NCBI Taxonomy" id="36911"/>
    <lineage>
        <taxon>Eukaryota</taxon>
        <taxon>Fungi</taxon>
        <taxon>Dikarya</taxon>
        <taxon>Ascomycota</taxon>
        <taxon>Saccharomycotina</taxon>
        <taxon>Pichiomycetes</taxon>
        <taxon>Metschnikowiaceae</taxon>
        <taxon>Clavispora</taxon>
    </lineage>
</organism>
<evidence type="ECO:0000256" key="2">
    <source>
        <dbReference type="ARBA" id="ARBA00022692"/>
    </source>
</evidence>
<gene>
    <name evidence="7" type="ORF">A9F13_01g07931</name>
</gene>
<feature type="transmembrane region" description="Helical" evidence="5">
    <location>
        <begin position="59"/>
        <end position="75"/>
    </location>
</feature>
<evidence type="ECO:0000256" key="3">
    <source>
        <dbReference type="ARBA" id="ARBA00022989"/>
    </source>
</evidence>
<comment type="caution">
    <text evidence="7">The sequence shown here is derived from an EMBL/GenBank/DDBJ whole genome shotgun (WGS) entry which is preliminary data.</text>
</comment>
<sequence length="486" mass="53612">MDSRPKILKSPLQELVLLGTVCLGQFLSQGSISMSLSTMNIIQEYFEEKGSGSNSQKVWYMGSYALTLGSFILVSGRLGDLFGLRKIFVFGWFWAALWSLVTGLSYFSESSILFIICRAFQGIGFALIIPCGVGILGTTYPNGKRKNFAFAFFASAAPVGASLSCLMSGMLAQLARWDWAFYCLAIACAILGSLSIYAIPGPFRHHNYTLKEAFARFDTWGALLGVAGLVILNFVWNHGPVVGWSTPYIIVLLVLSVVLLASFFSYELLFASVPLLPRSVFNLRIGLVLACMSLGWGSFGVWQYYYWSFMMGFRHYTPVETALTYMPLLILGVVAALIVGHFMSKRTAPYIIFASMCGFLGGCLFLEFLPVHQSFWHLSFAQMFLLPWGMDCSFPAASLILSDFLPEEHQGMAGSLVNTVVNYSVSFFLAVASTVEIEVHKRNNDVLSSYRSAVYLGVGIAGLAVLVAVVFIFVEHGEHKKIEESD</sequence>
<name>A0AA91T4R3_CLALS</name>
<feature type="transmembrane region" description="Helical" evidence="5">
    <location>
        <begin position="453"/>
        <end position="474"/>
    </location>
</feature>
<evidence type="ECO:0000256" key="4">
    <source>
        <dbReference type="ARBA" id="ARBA00023136"/>
    </source>
</evidence>
<dbReference type="InterPro" id="IPR036259">
    <property type="entry name" value="MFS_trans_sf"/>
</dbReference>
<dbReference type="KEGG" id="clus:A9F13_01g07931"/>
<feature type="transmembrane region" description="Helical" evidence="5">
    <location>
        <begin position="179"/>
        <end position="199"/>
    </location>
</feature>
<keyword evidence="3 5" id="KW-1133">Transmembrane helix</keyword>
<feature type="transmembrane region" description="Helical" evidence="5">
    <location>
        <begin position="350"/>
        <end position="369"/>
    </location>
</feature>
<dbReference type="Proteomes" id="UP000195602">
    <property type="component" value="Unassembled WGS sequence"/>
</dbReference>
<feature type="transmembrane region" description="Helical" evidence="5">
    <location>
        <begin position="281"/>
        <end position="305"/>
    </location>
</feature>
<dbReference type="PANTHER" id="PTHR42718:SF14">
    <property type="entry name" value="AMINOTRIAZOLE RESISTANCE PROTEIN"/>
    <property type="match status" value="1"/>
</dbReference>
<feature type="transmembrane region" description="Helical" evidence="5">
    <location>
        <begin position="148"/>
        <end position="173"/>
    </location>
</feature>
<comment type="subcellular location">
    <subcellularLocation>
        <location evidence="1">Membrane</location>
        <topology evidence="1">Multi-pass membrane protein</topology>
    </subcellularLocation>
</comment>
<accession>A0AA91T4R3</accession>
<dbReference type="Pfam" id="PF07690">
    <property type="entry name" value="MFS_1"/>
    <property type="match status" value="1"/>
</dbReference>
<evidence type="ECO:0000256" key="1">
    <source>
        <dbReference type="ARBA" id="ARBA00004141"/>
    </source>
</evidence>
<evidence type="ECO:0000313" key="8">
    <source>
        <dbReference type="Proteomes" id="UP000195602"/>
    </source>
</evidence>
<protein>
    <submittedName>
        <fullName evidence="7">Drug resistance protein</fullName>
    </submittedName>
</protein>
<dbReference type="CDD" id="cd17476">
    <property type="entry name" value="MFS_Amf1_MDR_like"/>
    <property type="match status" value="1"/>
</dbReference>
<feature type="domain" description="Major facilitator superfamily (MFS) profile" evidence="6">
    <location>
        <begin position="17"/>
        <end position="480"/>
    </location>
</feature>
<feature type="transmembrane region" description="Helical" evidence="5">
    <location>
        <begin position="248"/>
        <end position="269"/>
    </location>
</feature>
<feature type="transmembrane region" description="Helical" evidence="5">
    <location>
        <begin position="325"/>
        <end position="343"/>
    </location>
</feature>
<proteinExistence type="predicted"/>
<dbReference type="EMBL" id="LYUB02000001">
    <property type="protein sequence ID" value="OVF11300.1"/>
    <property type="molecule type" value="Genomic_DNA"/>
</dbReference>
<dbReference type="PROSITE" id="PS50850">
    <property type="entry name" value="MFS"/>
    <property type="match status" value="1"/>
</dbReference>
<dbReference type="InterPro" id="IPR011701">
    <property type="entry name" value="MFS"/>
</dbReference>
<keyword evidence="4 5" id="KW-0472">Membrane</keyword>
<feature type="transmembrane region" description="Helical" evidence="5">
    <location>
        <begin position="87"/>
        <end position="106"/>
    </location>
</feature>
<feature type="transmembrane region" description="Helical" evidence="5">
    <location>
        <begin position="375"/>
        <end position="401"/>
    </location>
</feature>
<keyword evidence="2 5" id="KW-0812">Transmembrane</keyword>
<dbReference type="GO" id="GO:0022857">
    <property type="term" value="F:transmembrane transporter activity"/>
    <property type="evidence" value="ECO:0007669"/>
    <property type="project" value="InterPro"/>
</dbReference>
<reference evidence="7 8" key="1">
    <citation type="submission" date="2017-04" db="EMBL/GenBank/DDBJ databases">
        <title>Draft genome of the yeast Clavispora lusitaniae type strain CBS 6936.</title>
        <authorList>
            <person name="Durrens P."/>
            <person name="Klopp C."/>
            <person name="Biteau N."/>
            <person name="Fitton-Ouhabi V."/>
            <person name="Dementhon K."/>
            <person name="Accoceberry I."/>
            <person name="Sherman D.J."/>
            <person name="Noel T."/>
        </authorList>
    </citation>
    <scope>NUCLEOTIDE SEQUENCE [LARGE SCALE GENOMIC DNA]</scope>
    <source>
        <strain evidence="7 8">CBS 6936</strain>
    </source>
</reference>
<dbReference type="InterPro" id="IPR020846">
    <property type="entry name" value="MFS_dom"/>
</dbReference>
<dbReference type="Gene3D" id="1.20.1250.20">
    <property type="entry name" value="MFS general substrate transporter like domains"/>
    <property type="match status" value="2"/>
</dbReference>
<evidence type="ECO:0000256" key="5">
    <source>
        <dbReference type="SAM" id="Phobius"/>
    </source>
</evidence>
<dbReference type="GO" id="GO:0016020">
    <property type="term" value="C:membrane"/>
    <property type="evidence" value="ECO:0007669"/>
    <property type="project" value="UniProtKB-SubCell"/>
</dbReference>
<dbReference type="AlphaFoldDB" id="A0AA91T4R3"/>
<feature type="transmembrane region" description="Helical" evidence="5">
    <location>
        <begin position="413"/>
        <end position="433"/>
    </location>
</feature>
<dbReference type="OMA" id="FILCWAM"/>
<dbReference type="SUPFAM" id="SSF103473">
    <property type="entry name" value="MFS general substrate transporter"/>
    <property type="match status" value="2"/>
</dbReference>
<evidence type="ECO:0000259" key="6">
    <source>
        <dbReference type="PROSITE" id="PS50850"/>
    </source>
</evidence>
<feature type="transmembrane region" description="Helical" evidence="5">
    <location>
        <begin position="112"/>
        <end position="136"/>
    </location>
</feature>
<evidence type="ECO:0000313" key="7">
    <source>
        <dbReference type="EMBL" id="OVF11300.1"/>
    </source>
</evidence>
<feature type="transmembrane region" description="Helical" evidence="5">
    <location>
        <begin position="220"/>
        <end position="236"/>
    </location>
</feature>